<dbReference type="InterPro" id="IPR036397">
    <property type="entry name" value="RNaseH_sf"/>
</dbReference>
<dbReference type="Gene3D" id="3.30.420.10">
    <property type="entry name" value="Ribonuclease H-like superfamily/Ribonuclease H"/>
    <property type="match status" value="1"/>
</dbReference>
<name>A0ABP0JH49_9DINO</name>
<keyword evidence="4" id="KW-1185">Reference proteome</keyword>
<evidence type="ECO:0000256" key="1">
    <source>
        <dbReference type="SAM" id="MobiDB-lite"/>
    </source>
</evidence>
<protein>
    <recommendedName>
        <fullName evidence="2">Integrase catalytic domain-containing protein</fullName>
    </recommendedName>
</protein>
<evidence type="ECO:0000313" key="4">
    <source>
        <dbReference type="Proteomes" id="UP001642484"/>
    </source>
</evidence>
<feature type="compositionally biased region" description="Low complexity" evidence="1">
    <location>
        <begin position="1349"/>
        <end position="1373"/>
    </location>
</feature>
<evidence type="ECO:0000313" key="3">
    <source>
        <dbReference type="EMBL" id="CAK9013737.1"/>
    </source>
</evidence>
<comment type="caution">
    <text evidence="3">The sequence shown here is derived from an EMBL/GenBank/DDBJ whole genome shotgun (WGS) entry which is preliminary data.</text>
</comment>
<dbReference type="Proteomes" id="UP001642484">
    <property type="component" value="Unassembled WGS sequence"/>
</dbReference>
<feature type="region of interest" description="Disordered" evidence="1">
    <location>
        <begin position="1076"/>
        <end position="1097"/>
    </location>
</feature>
<dbReference type="PROSITE" id="PS50994">
    <property type="entry name" value="INTEGRASE"/>
    <property type="match status" value="1"/>
</dbReference>
<gene>
    <name evidence="3" type="ORF">CCMP2556_LOCUS11399</name>
</gene>
<dbReference type="InterPro" id="IPR001584">
    <property type="entry name" value="Integrase_cat-core"/>
</dbReference>
<dbReference type="EMBL" id="CAXAMN010005446">
    <property type="protein sequence ID" value="CAK9013737.1"/>
    <property type="molecule type" value="Genomic_DNA"/>
</dbReference>
<feature type="region of interest" description="Disordered" evidence="1">
    <location>
        <begin position="434"/>
        <end position="460"/>
    </location>
</feature>
<feature type="region of interest" description="Disordered" evidence="1">
    <location>
        <begin position="1321"/>
        <end position="1384"/>
    </location>
</feature>
<feature type="region of interest" description="Disordered" evidence="1">
    <location>
        <begin position="1125"/>
        <end position="1164"/>
    </location>
</feature>
<evidence type="ECO:0000259" key="2">
    <source>
        <dbReference type="PROSITE" id="PS50994"/>
    </source>
</evidence>
<dbReference type="InterPro" id="IPR012337">
    <property type="entry name" value="RNaseH-like_sf"/>
</dbReference>
<organism evidence="3 4">
    <name type="scientific">Durusdinium trenchii</name>
    <dbReference type="NCBI Taxonomy" id="1381693"/>
    <lineage>
        <taxon>Eukaryota</taxon>
        <taxon>Sar</taxon>
        <taxon>Alveolata</taxon>
        <taxon>Dinophyceae</taxon>
        <taxon>Suessiales</taxon>
        <taxon>Symbiodiniaceae</taxon>
        <taxon>Durusdinium</taxon>
    </lineage>
</organism>
<dbReference type="SUPFAM" id="SSF53098">
    <property type="entry name" value="Ribonuclease H-like"/>
    <property type="match status" value="1"/>
</dbReference>
<accession>A0ABP0JH49</accession>
<feature type="domain" description="Integrase catalytic" evidence="2">
    <location>
        <begin position="880"/>
        <end position="999"/>
    </location>
</feature>
<proteinExistence type="predicted"/>
<reference evidence="3 4" key="1">
    <citation type="submission" date="2024-02" db="EMBL/GenBank/DDBJ databases">
        <authorList>
            <person name="Chen Y."/>
            <person name="Shah S."/>
            <person name="Dougan E. K."/>
            <person name="Thang M."/>
            <person name="Chan C."/>
        </authorList>
    </citation>
    <scope>NUCLEOTIDE SEQUENCE [LARGE SCALE GENOMIC DNA]</scope>
</reference>
<sequence length="1489" mass="166875">MSAAAPFDPGGGNNRVFTGDDEDAKEYRRWKIWTANKLLTLSDKVPATARGAYVYTLLGGKALEAVEHLEPSSYQKEGGEKVLFELLDRRFPQKEASDELSENLTRIFELRAHEGESLKSWVSRASEAFDNLQRKTNVSFPEEARGWLILHRSGLNAEQVAVVLARSLGVLKREEVGKAMRSCYPNFSAPKRRVASAALVSEETLLADMLEDDENGQDPSFEDVELLLADDTTADDGEPDDVFDERDIKETLAVTWQEKRKSLARLQKDRKFHDAGHLRRQFRVESGAALVEHFVAMVIPELTLLQRVRALHSPLAREPPQELLLVSSPGYGILDSGCGRSIVGEDTLSEFRELWKAHGFVDPEPIQELNHFRFGNGAQETSHQVIPMPVVLGGLKVPLQTNTAGQFIVNLLGDKTPHEASFEEVMETHVVPPAEQPSLDAPESDPPTADQTPMDEPLTSGHLSIWSRIDDGLKFAPLSGKQGPSWSQVVRRRVTDFVSGEVILDQQIEHHKGKNQYHTLIPPQHVRVKTEFFFRPQEKMCPTECLPVHHLRQLRSQVKCTNACPATMIKGRRFVVAEVFSPPRFAPVAQEFGFHATSYDLITGYDFTKKEHRDLVQEELDISPPDLLVLCPPCTHEGGWWHLNAAKLPPHLVLKLRMRSRMFIKFCLELFEQQVSKGRFAMFEHPLGSQVWTLPDMKLLNRFYSTKLHMCRYGMRMPHHDCFIRKPTRLLISHRNMESLGLVCPGKQHRQHACHDVIAGSAVGVGSISKFAGQYPPAFVESVLRTIPAFARVWEASLVQCGDESFSHVVEECLAAHREDLTRPEVEDARVNGALMKLHKNLGHPSNTDLVRILRHGQASQKAIAMARDLMCDFCKAHIKPHVPLPAQSGRITQFNQLVGVDVKYLPGWLPNQKIKSVNMVDQGSCFQQIVPFFEQETSMLIGKIFAEAWVRWAGPPESVIVDPAQTMLGEAFQSYLESMGTHCKVIAAEAHWQLGRTENHGGWFGRILQKMIDEHSPSNKEEWLECVRHAHVKNQSIQMVMEFKAGELVAYWRQQKVKDRAIEPYVNPKSLPYVPEEESSYGPVRRRVSTKSQSSSLFRPPAMLADDFSELMKDLVPSLIENAISSEQGTSSSSASSAAGVKRDREDDVTPIEEPPAQRARNVDSEVLSIEEVADAWNDGIETLIAAHIQKKLSKELPPHGNPPELQALVDESKVAEWGTLEEKTAIKIHYGKKAQELKRRFPDRFIGSRFVIIRKAAEEGIVIDPLNPSTYRVKSRWAMPLNEAESRQLQLLLAKANEPNVGAEDGDFTLVQGEVNRGWGAMTDGSKRREASNSGEPVLKRADKKAPSGYSMSPGMSPPWKLAPDGPMSSMDDPDLPHETGESVQSEGKILTLPQGVSSVEVWGKTLITCGRFKGANMSYEELWSNTDPSVVQYKQWCCARAFSLTGTMRDMSQYLLFMNGKSSSSQFSDGPIIPGSDVRRQYKTAK</sequence>